<evidence type="ECO:0000313" key="3">
    <source>
        <dbReference type="Proteomes" id="UP001589693"/>
    </source>
</evidence>
<keyword evidence="1" id="KW-0472">Membrane</keyword>
<dbReference type="Proteomes" id="UP001589693">
    <property type="component" value="Unassembled WGS sequence"/>
</dbReference>
<proteinExistence type="predicted"/>
<accession>A0ABV6A8D0</accession>
<feature type="transmembrane region" description="Helical" evidence="1">
    <location>
        <begin position="12"/>
        <end position="33"/>
    </location>
</feature>
<dbReference type="EMBL" id="JBHLZU010000033">
    <property type="protein sequence ID" value="MFB9909402.1"/>
    <property type="molecule type" value="Genomic_DNA"/>
</dbReference>
<reference evidence="2 3" key="1">
    <citation type="submission" date="2024-09" db="EMBL/GenBank/DDBJ databases">
        <authorList>
            <person name="Sun Q."/>
            <person name="Mori K."/>
        </authorList>
    </citation>
    <scope>NUCLEOTIDE SEQUENCE [LARGE SCALE GENOMIC DNA]</scope>
    <source>
        <strain evidence="2 3">TBRC 7907</strain>
    </source>
</reference>
<protein>
    <submittedName>
        <fullName evidence="2">Uncharacterized protein</fullName>
    </submittedName>
</protein>
<feature type="transmembrane region" description="Helical" evidence="1">
    <location>
        <begin position="45"/>
        <end position="72"/>
    </location>
</feature>
<keyword evidence="1" id="KW-1133">Transmembrane helix</keyword>
<sequence length="220" mass="23997">MTPGPSPRRRFTAWRTGLLVGYCIAMAMFLLVIGEVWNPDESTVVQVLALLIGPALIGGLPGLAIGLVIDLVRPVRPVAQQQVPPPFVPALAVTRRAPDAWGRLLEACEEPVRRAESVTEAMAPSPVRDWLIQIVEAMRAELPDARSLAETGRRLHPPHTPSITTTPLYLRLKAAAEQFAAAERKIADVVGQAAAQPDLGRVDEQLRLLEQQLPHLRTDS</sequence>
<dbReference type="RefSeq" id="WP_377862311.1">
    <property type="nucleotide sequence ID" value="NZ_JBHLZU010000033.1"/>
</dbReference>
<comment type="caution">
    <text evidence="2">The sequence shown here is derived from an EMBL/GenBank/DDBJ whole genome shotgun (WGS) entry which is preliminary data.</text>
</comment>
<keyword evidence="1" id="KW-0812">Transmembrane</keyword>
<name>A0ABV6A8D0_9PSEU</name>
<organism evidence="2 3">
    <name type="scientific">Allokutzneria oryzae</name>
    <dbReference type="NCBI Taxonomy" id="1378989"/>
    <lineage>
        <taxon>Bacteria</taxon>
        <taxon>Bacillati</taxon>
        <taxon>Actinomycetota</taxon>
        <taxon>Actinomycetes</taxon>
        <taxon>Pseudonocardiales</taxon>
        <taxon>Pseudonocardiaceae</taxon>
        <taxon>Allokutzneria</taxon>
    </lineage>
</organism>
<evidence type="ECO:0000313" key="2">
    <source>
        <dbReference type="EMBL" id="MFB9909402.1"/>
    </source>
</evidence>
<gene>
    <name evidence="2" type="ORF">ACFFQA_36170</name>
</gene>
<keyword evidence="3" id="KW-1185">Reference proteome</keyword>
<evidence type="ECO:0000256" key="1">
    <source>
        <dbReference type="SAM" id="Phobius"/>
    </source>
</evidence>